<name>A0A5R9R006_9PSED</name>
<evidence type="ECO:0000259" key="13">
    <source>
        <dbReference type="PROSITE" id="PS50111"/>
    </source>
</evidence>
<organism evidence="15 16">
    <name type="scientific">Pseudomonas nicosulfuronedens</name>
    <dbReference type="NCBI Taxonomy" id="2571105"/>
    <lineage>
        <taxon>Bacteria</taxon>
        <taxon>Pseudomonadati</taxon>
        <taxon>Pseudomonadota</taxon>
        <taxon>Gammaproteobacteria</taxon>
        <taxon>Pseudomonadales</taxon>
        <taxon>Pseudomonadaceae</taxon>
        <taxon>Pseudomonas</taxon>
    </lineage>
</organism>
<dbReference type="PROSITE" id="PS50885">
    <property type="entry name" value="HAMP"/>
    <property type="match status" value="1"/>
</dbReference>
<dbReference type="SMART" id="SM00304">
    <property type="entry name" value="HAMP"/>
    <property type="match status" value="2"/>
</dbReference>
<sequence>MPSLLTSIQGRITWLAGLCLLLVSSVLIGLSLYQARQDSRTIQHDSGELFAVAAQHNLETQGQVQALLIRERLQNNLLLGEGLLRTVQTLRAQQRQGVLDPTALRTALNHSMADTLGAHPELLGLFLVFQPDALDAADGQFTAREDLGSNETGRFALYLLQNGKETQRVIGTEQVLGDTTPGPSGQPYNAFFTCSTGHARPCVLDPYFDDASGQRRLVTSVTLPLLENGKAIAAVGFDIDLAALQQSSAEGSRSLFDGQGRIRILSPNGLVASDSGDASKLGQRFDDKALLAEIAAGRSQSSDDGESISVLHSLAPVPDAAPWGILLSVPRAVMLAPAERLKGTLDDLRWKSTALETGVGIAAGLLGMLLVALTALGISRPILRLARMLEDIADGEGDLTRRLDYPRRDELGRLATAFNRFLDKLQPSIAAVQSATREAHSTADRSAQIARQTSDGMQQQFREIDMVATALQEMSATAQDSARSAARAAEAARTAEQACDDGFRTLDATNSGIDLLATGMNQAMAELQQLAASNEQIGSILEVICGIAAQTNLLALNAAIEAARAGDAGRGFAVVADEVRGLARRTQESVEEIRQVIENLQARGHSVTSAMQGSFAQAQGNVDQARQAIDALRRIGEAVNLISEMNLQIASAAEEQSSVAEEINRNIAGIRDVTQTISDQAQQAASASRSLNDLASRQQGLVEQFRA</sequence>
<dbReference type="GO" id="GO:0005886">
    <property type="term" value="C:plasma membrane"/>
    <property type="evidence" value="ECO:0007669"/>
    <property type="project" value="UniProtKB-SubCell"/>
</dbReference>
<accession>A0A5R9R006</accession>
<keyword evidence="2" id="KW-1003">Cell membrane</keyword>
<dbReference type="FunFam" id="1.10.287.950:FF:000001">
    <property type="entry name" value="Methyl-accepting chemotaxis sensory transducer"/>
    <property type="match status" value="1"/>
</dbReference>
<dbReference type="Proteomes" id="UP000306635">
    <property type="component" value="Unassembled WGS sequence"/>
</dbReference>
<dbReference type="SMART" id="SM00283">
    <property type="entry name" value="MA"/>
    <property type="match status" value="1"/>
</dbReference>
<dbReference type="InterPro" id="IPR003660">
    <property type="entry name" value="HAMP_dom"/>
</dbReference>
<evidence type="ECO:0000256" key="4">
    <source>
        <dbReference type="ARBA" id="ARBA00022500"/>
    </source>
</evidence>
<dbReference type="GO" id="GO:0007165">
    <property type="term" value="P:signal transduction"/>
    <property type="evidence" value="ECO:0007669"/>
    <property type="project" value="UniProtKB-KW"/>
</dbReference>
<dbReference type="GO" id="GO:0006935">
    <property type="term" value="P:chemotaxis"/>
    <property type="evidence" value="ECO:0007669"/>
    <property type="project" value="UniProtKB-KW"/>
</dbReference>
<evidence type="ECO:0000256" key="11">
    <source>
        <dbReference type="SAM" id="Coils"/>
    </source>
</evidence>
<dbReference type="Pfam" id="PF00672">
    <property type="entry name" value="HAMP"/>
    <property type="match status" value="1"/>
</dbReference>
<proteinExistence type="inferred from homology"/>
<evidence type="ECO:0000256" key="9">
    <source>
        <dbReference type="ARBA" id="ARBA00029447"/>
    </source>
</evidence>
<dbReference type="PROSITE" id="PS50111">
    <property type="entry name" value="CHEMOTAXIS_TRANSDUC_2"/>
    <property type="match status" value="1"/>
</dbReference>
<evidence type="ECO:0000313" key="16">
    <source>
        <dbReference type="Proteomes" id="UP000306635"/>
    </source>
</evidence>
<keyword evidence="3" id="KW-0488">Methylation</keyword>
<evidence type="ECO:0000256" key="10">
    <source>
        <dbReference type="PROSITE-ProRule" id="PRU00284"/>
    </source>
</evidence>
<gene>
    <name evidence="15" type="ORF">FAS41_15820</name>
</gene>
<keyword evidence="11" id="KW-0175">Coiled coil</keyword>
<reference evidence="15 16" key="1">
    <citation type="submission" date="2019-04" db="EMBL/GenBank/DDBJ databases">
        <authorList>
            <person name="Li M."/>
        </authorList>
    </citation>
    <scope>NUCLEOTIDE SEQUENCE [LARGE SCALE GENOMIC DNA]</scope>
    <source>
        <strain evidence="15 16">LAM1902</strain>
    </source>
</reference>
<dbReference type="AlphaFoldDB" id="A0A5R9R006"/>
<keyword evidence="8 10" id="KW-0807">Transducer</keyword>
<evidence type="ECO:0000256" key="7">
    <source>
        <dbReference type="ARBA" id="ARBA00023136"/>
    </source>
</evidence>
<dbReference type="PANTHER" id="PTHR32089">
    <property type="entry name" value="METHYL-ACCEPTING CHEMOTAXIS PROTEIN MCPB"/>
    <property type="match status" value="1"/>
</dbReference>
<evidence type="ECO:0000256" key="3">
    <source>
        <dbReference type="ARBA" id="ARBA00022481"/>
    </source>
</evidence>
<feature type="transmembrane region" description="Helical" evidence="12">
    <location>
        <begin position="358"/>
        <end position="378"/>
    </location>
</feature>
<dbReference type="Pfam" id="PF00015">
    <property type="entry name" value="MCPsignal"/>
    <property type="match status" value="1"/>
</dbReference>
<feature type="coiled-coil region" evidence="11">
    <location>
        <begin position="583"/>
        <end position="635"/>
    </location>
</feature>
<dbReference type="CDD" id="cd12913">
    <property type="entry name" value="PDC1_MCP_like"/>
    <property type="match status" value="1"/>
</dbReference>
<feature type="domain" description="HAMP" evidence="14">
    <location>
        <begin position="376"/>
        <end position="430"/>
    </location>
</feature>
<evidence type="ECO:0000256" key="1">
    <source>
        <dbReference type="ARBA" id="ARBA00004651"/>
    </source>
</evidence>
<keyword evidence="4" id="KW-0145">Chemotaxis</keyword>
<comment type="caution">
    <text evidence="15">The sequence shown here is derived from an EMBL/GenBank/DDBJ whole genome shotgun (WGS) entry which is preliminary data.</text>
</comment>
<dbReference type="PANTHER" id="PTHR32089:SF120">
    <property type="entry name" value="METHYL-ACCEPTING CHEMOTAXIS PROTEIN TLPQ"/>
    <property type="match status" value="1"/>
</dbReference>
<dbReference type="CDD" id="cd06225">
    <property type="entry name" value="HAMP"/>
    <property type="match status" value="1"/>
</dbReference>
<evidence type="ECO:0000256" key="6">
    <source>
        <dbReference type="ARBA" id="ARBA00022989"/>
    </source>
</evidence>
<evidence type="ECO:0000256" key="8">
    <source>
        <dbReference type="ARBA" id="ARBA00023224"/>
    </source>
</evidence>
<dbReference type="InterPro" id="IPR004089">
    <property type="entry name" value="MCPsignal_dom"/>
</dbReference>
<dbReference type="SUPFAM" id="SSF58104">
    <property type="entry name" value="Methyl-accepting chemotaxis protein (MCP) signaling domain"/>
    <property type="match status" value="1"/>
</dbReference>
<dbReference type="OrthoDB" id="2489132at2"/>
<evidence type="ECO:0000259" key="14">
    <source>
        <dbReference type="PROSITE" id="PS50885"/>
    </source>
</evidence>
<feature type="domain" description="Methyl-accepting transducer" evidence="13">
    <location>
        <begin position="435"/>
        <end position="671"/>
    </location>
</feature>
<comment type="similarity">
    <text evidence="9">Belongs to the methyl-accepting chemotaxis (MCP) protein family.</text>
</comment>
<evidence type="ECO:0000256" key="12">
    <source>
        <dbReference type="SAM" id="Phobius"/>
    </source>
</evidence>
<evidence type="ECO:0000256" key="5">
    <source>
        <dbReference type="ARBA" id="ARBA00022692"/>
    </source>
</evidence>
<protein>
    <submittedName>
        <fullName evidence="15">Methyl-accepting chemotaxis protein</fullName>
    </submittedName>
</protein>
<dbReference type="Gene3D" id="1.10.287.950">
    <property type="entry name" value="Methyl-accepting chemotaxis protein"/>
    <property type="match status" value="1"/>
</dbReference>
<keyword evidence="5 12" id="KW-0812">Transmembrane</keyword>
<evidence type="ECO:0000256" key="2">
    <source>
        <dbReference type="ARBA" id="ARBA00022475"/>
    </source>
</evidence>
<evidence type="ECO:0000313" key="15">
    <source>
        <dbReference type="EMBL" id="TLX75877.1"/>
    </source>
</evidence>
<comment type="subcellular location">
    <subcellularLocation>
        <location evidence="1">Cell membrane</location>
        <topology evidence="1">Multi-pass membrane protein</topology>
    </subcellularLocation>
</comment>
<keyword evidence="16" id="KW-1185">Reference proteome</keyword>
<dbReference type="EMBL" id="SWDV01000018">
    <property type="protein sequence ID" value="TLX75877.1"/>
    <property type="molecule type" value="Genomic_DNA"/>
</dbReference>
<keyword evidence="6 12" id="KW-1133">Transmembrane helix</keyword>
<feature type="transmembrane region" description="Helical" evidence="12">
    <location>
        <begin position="12"/>
        <end position="33"/>
    </location>
</feature>
<dbReference type="Gene3D" id="3.30.450.20">
    <property type="entry name" value="PAS domain"/>
    <property type="match status" value="1"/>
</dbReference>
<keyword evidence="7 12" id="KW-0472">Membrane</keyword>